<dbReference type="GO" id="GO:0005230">
    <property type="term" value="F:extracellular ligand-gated monoatomic ion channel activity"/>
    <property type="evidence" value="ECO:0007669"/>
    <property type="project" value="InterPro"/>
</dbReference>
<keyword evidence="6" id="KW-0770">Synapse</keyword>
<keyword evidence="2" id="KW-1003">Cell membrane</keyword>
<evidence type="ECO:0000256" key="12">
    <source>
        <dbReference type="ARBA" id="ARBA00023257"/>
    </source>
</evidence>
<keyword evidence="23" id="KW-1185">Reference proteome</keyword>
<keyword evidence="14" id="KW-0407">Ion channel</keyword>
<dbReference type="InterPro" id="IPR006202">
    <property type="entry name" value="Neur_chan_lig-bd"/>
</dbReference>
<keyword evidence="1" id="KW-0813">Transport</keyword>
<organism evidence="22 23">
    <name type="scientific">Esox lucius</name>
    <name type="common">Northern pike</name>
    <dbReference type="NCBI Taxonomy" id="8010"/>
    <lineage>
        <taxon>Eukaryota</taxon>
        <taxon>Metazoa</taxon>
        <taxon>Chordata</taxon>
        <taxon>Craniata</taxon>
        <taxon>Vertebrata</taxon>
        <taxon>Euteleostomi</taxon>
        <taxon>Actinopterygii</taxon>
        <taxon>Neopterygii</taxon>
        <taxon>Teleostei</taxon>
        <taxon>Protacanthopterygii</taxon>
        <taxon>Esociformes</taxon>
        <taxon>Esocidae</taxon>
        <taxon>Esox</taxon>
    </lineage>
</organism>
<evidence type="ECO:0000256" key="8">
    <source>
        <dbReference type="ARBA" id="ARBA00023136"/>
    </source>
</evidence>
<evidence type="ECO:0000256" key="18">
    <source>
        <dbReference type="ARBA" id="ARBA00036634"/>
    </source>
</evidence>
<dbReference type="SUPFAM" id="SSF63712">
    <property type="entry name" value="Nicotinic receptor ligand binding domain-like"/>
    <property type="match status" value="1"/>
</dbReference>
<evidence type="ECO:0000256" key="3">
    <source>
        <dbReference type="ARBA" id="ARBA00022692"/>
    </source>
</evidence>
<evidence type="ECO:0000256" key="2">
    <source>
        <dbReference type="ARBA" id="ARBA00022475"/>
    </source>
</evidence>
<dbReference type="GO" id="GO:0045211">
    <property type="term" value="C:postsynaptic membrane"/>
    <property type="evidence" value="ECO:0007669"/>
    <property type="project" value="UniProtKB-SubCell"/>
</dbReference>
<accession>A0AAY5KN51</accession>
<evidence type="ECO:0000313" key="23">
    <source>
        <dbReference type="Proteomes" id="UP000265140"/>
    </source>
</evidence>
<keyword evidence="9" id="KW-1015">Disulfide bond</keyword>
<evidence type="ECO:0000256" key="15">
    <source>
        <dbReference type="ARBA" id="ARBA00034104"/>
    </source>
</evidence>
<name>A0AAY5KN51_ESOLU</name>
<evidence type="ECO:0000256" key="5">
    <source>
        <dbReference type="ARBA" id="ARBA00022989"/>
    </source>
</evidence>
<evidence type="ECO:0000256" key="19">
    <source>
        <dbReference type="ARBA" id="ARBA00037540"/>
    </source>
</evidence>
<evidence type="ECO:0000256" key="10">
    <source>
        <dbReference type="ARBA" id="ARBA00023170"/>
    </source>
</evidence>
<evidence type="ECO:0000256" key="6">
    <source>
        <dbReference type="ARBA" id="ARBA00023018"/>
    </source>
</evidence>
<dbReference type="InterPro" id="IPR006201">
    <property type="entry name" value="Neur_channel"/>
</dbReference>
<feature type="domain" description="Neurotransmitter-gated ion-channel ligand-binding" evidence="21">
    <location>
        <begin position="59"/>
        <end position="230"/>
    </location>
</feature>
<dbReference type="GO" id="GO:0004888">
    <property type="term" value="F:transmembrane signaling receptor activity"/>
    <property type="evidence" value="ECO:0007669"/>
    <property type="project" value="InterPro"/>
</dbReference>
<comment type="catalytic activity">
    <reaction evidence="16">
        <text>K(+)(in) = K(+)(out)</text>
        <dbReference type="Rhea" id="RHEA:29463"/>
        <dbReference type="ChEBI" id="CHEBI:29103"/>
    </reaction>
</comment>
<sequence length="252" mass="28768">MARAYIRPGWTTSTTPRGLLYIWMLLLQSGSLGSVAKLNCISPGPEGLISALEKELFPRKHFRPVQSFSTPIDITIYFTLVGVLDVSESEQTVTTFLWQVLQWDIEGLSWDEEQCGTWRVAVPREELWIPDITVAEFCSTNENISPVYPFTYLDNNGHVFDNQPLHVVSACKLSIYSFPFDIQNCTLTFGSYLHFANDIRTVIGRSGEDILKQSIEVLETNREWELIDIIPTHNILELMEGTYDQIIYYVSS</sequence>
<feature type="signal peptide" evidence="20">
    <location>
        <begin position="1"/>
        <end position="33"/>
    </location>
</feature>
<comment type="subcellular location">
    <subcellularLocation>
        <location evidence="15">Postsynaptic cell membrane</location>
        <topology evidence="15">Multi-pass membrane protein</topology>
    </subcellularLocation>
</comment>
<evidence type="ECO:0000256" key="9">
    <source>
        <dbReference type="ARBA" id="ARBA00023157"/>
    </source>
</evidence>
<evidence type="ECO:0000256" key="7">
    <source>
        <dbReference type="ARBA" id="ARBA00023065"/>
    </source>
</evidence>
<dbReference type="AlphaFoldDB" id="A0AAY5KN51"/>
<keyword evidence="4 20" id="KW-0732">Signal</keyword>
<comment type="function">
    <text evidence="19">Forms serotonin (5-hydroxytryptamine/5-HT3)-activated cation-selective channel complexes, which when activated cause fast, depolarizing responses in neurons.</text>
</comment>
<dbReference type="Ensembl" id="ENSELUT00000111312.1">
    <property type="protein sequence ID" value="ENSELUP00000090314.1"/>
    <property type="gene ID" value="ENSELUG00000042134.1"/>
</dbReference>
<evidence type="ECO:0000256" key="20">
    <source>
        <dbReference type="SAM" id="SignalP"/>
    </source>
</evidence>
<evidence type="ECO:0000256" key="17">
    <source>
        <dbReference type="ARBA" id="ARBA00036239"/>
    </source>
</evidence>
<keyword evidence="5" id="KW-1133">Transmembrane helix</keyword>
<protein>
    <recommendedName>
        <fullName evidence="21">Neurotransmitter-gated ion-channel ligand-binding domain-containing protein</fullName>
    </recommendedName>
</protein>
<evidence type="ECO:0000256" key="4">
    <source>
        <dbReference type="ARBA" id="ARBA00022729"/>
    </source>
</evidence>
<keyword evidence="12" id="KW-0628">Postsynaptic cell membrane</keyword>
<keyword evidence="13" id="KW-1071">Ligand-gated ion channel</keyword>
<evidence type="ECO:0000256" key="14">
    <source>
        <dbReference type="ARBA" id="ARBA00023303"/>
    </source>
</evidence>
<keyword evidence="11" id="KW-0325">Glycoprotein</keyword>
<evidence type="ECO:0000256" key="13">
    <source>
        <dbReference type="ARBA" id="ARBA00023286"/>
    </source>
</evidence>
<keyword evidence="3" id="KW-0812">Transmembrane</keyword>
<reference evidence="22" key="2">
    <citation type="submission" date="2025-08" db="UniProtKB">
        <authorList>
            <consortium name="Ensembl"/>
        </authorList>
    </citation>
    <scope>IDENTIFICATION</scope>
</reference>
<dbReference type="InterPro" id="IPR018000">
    <property type="entry name" value="Neurotransmitter_ion_chnl_CS"/>
</dbReference>
<evidence type="ECO:0000256" key="1">
    <source>
        <dbReference type="ARBA" id="ARBA00022448"/>
    </source>
</evidence>
<evidence type="ECO:0000256" key="11">
    <source>
        <dbReference type="ARBA" id="ARBA00023180"/>
    </source>
</evidence>
<keyword evidence="8" id="KW-0472">Membrane</keyword>
<evidence type="ECO:0000259" key="21">
    <source>
        <dbReference type="Pfam" id="PF02931"/>
    </source>
</evidence>
<dbReference type="GeneTree" id="ENSGT00940000164924"/>
<dbReference type="Gene3D" id="2.70.170.10">
    <property type="entry name" value="Neurotransmitter-gated ion-channel ligand-binding domain"/>
    <property type="match status" value="1"/>
</dbReference>
<dbReference type="Pfam" id="PF02931">
    <property type="entry name" value="Neur_chan_LBD"/>
    <property type="match status" value="1"/>
</dbReference>
<evidence type="ECO:0000256" key="16">
    <source>
        <dbReference type="ARBA" id="ARBA00034430"/>
    </source>
</evidence>
<reference evidence="22" key="3">
    <citation type="submission" date="2025-09" db="UniProtKB">
        <authorList>
            <consortium name="Ensembl"/>
        </authorList>
    </citation>
    <scope>IDENTIFICATION</scope>
</reference>
<keyword evidence="10" id="KW-0675">Receptor</keyword>
<evidence type="ECO:0000313" key="22">
    <source>
        <dbReference type="Ensembl" id="ENSELUP00000090314.1"/>
    </source>
</evidence>
<feature type="chain" id="PRO_5044186090" description="Neurotransmitter-gated ion-channel ligand-binding domain-containing protein" evidence="20">
    <location>
        <begin position="34"/>
        <end position="252"/>
    </location>
</feature>
<dbReference type="PROSITE" id="PS00236">
    <property type="entry name" value="NEUROTR_ION_CHANNEL"/>
    <property type="match status" value="1"/>
</dbReference>
<dbReference type="PANTHER" id="PTHR18945">
    <property type="entry name" value="NEUROTRANSMITTER GATED ION CHANNEL"/>
    <property type="match status" value="1"/>
</dbReference>
<reference evidence="22 23" key="1">
    <citation type="submission" date="2020-02" db="EMBL/GenBank/DDBJ databases">
        <title>Esox lucius (northern pike) genome, fEsoLuc1, primary haplotype.</title>
        <authorList>
            <person name="Myers G."/>
            <person name="Karagic N."/>
            <person name="Meyer A."/>
            <person name="Pippel M."/>
            <person name="Reichard M."/>
            <person name="Winkler S."/>
            <person name="Tracey A."/>
            <person name="Sims Y."/>
            <person name="Howe K."/>
            <person name="Rhie A."/>
            <person name="Formenti G."/>
            <person name="Durbin R."/>
            <person name="Fedrigo O."/>
            <person name="Jarvis E.D."/>
        </authorList>
    </citation>
    <scope>NUCLEOTIDE SEQUENCE [LARGE SCALE GENOMIC DNA]</scope>
</reference>
<proteinExistence type="predicted"/>
<dbReference type="InterPro" id="IPR036734">
    <property type="entry name" value="Neur_chan_lig-bd_sf"/>
</dbReference>
<keyword evidence="7" id="KW-0406">Ion transport</keyword>
<dbReference type="FunFam" id="2.70.170.10:FF:000017">
    <property type="entry name" value="5-hydroxytryptamine receptor 3A"/>
    <property type="match status" value="1"/>
</dbReference>
<comment type="catalytic activity">
    <reaction evidence="18">
        <text>Ca(2+)(in) = Ca(2+)(out)</text>
        <dbReference type="Rhea" id="RHEA:29671"/>
        <dbReference type="ChEBI" id="CHEBI:29108"/>
    </reaction>
</comment>
<comment type="catalytic activity">
    <reaction evidence="17">
        <text>Na(+)(in) = Na(+)(out)</text>
        <dbReference type="Rhea" id="RHEA:34963"/>
        <dbReference type="ChEBI" id="CHEBI:29101"/>
    </reaction>
</comment>
<dbReference type="Proteomes" id="UP000265140">
    <property type="component" value="Chromosome 8"/>
</dbReference>